<accession>A0A1U7LGH7</accession>
<dbReference type="PANTHER" id="PTHR15398:SF4">
    <property type="entry name" value="BROMODOMAIN-CONTAINING PROTEIN 8 ISOFORM X1"/>
    <property type="match status" value="1"/>
</dbReference>
<dbReference type="Proteomes" id="UP000186594">
    <property type="component" value="Unassembled WGS sequence"/>
</dbReference>
<dbReference type="PRINTS" id="PR00503">
    <property type="entry name" value="BROMODOMAIN"/>
</dbReference>
<organism evidence="5 6">
    <name type="scientific">Neolecta irregularis (strain DAH-3)</name>
    <dbReference type="NCBI Taxonomy" id="1198029"/>
    <lineage>
        <taxon>Eukaryota</taxon>
        <taxon>Fungi</taxon>
        <taxon>Dikarya</taxon>
        <taxon>Ascomycota</taxon>
        <taxon>Taphrinomycotina</taxon>
        <taxon>Neolectales</taxon>
        <taxon>Neolectaceae</taxon>
        <taxon>Neolecta</taxon>
    </lineage>
</organism>
<evidence type="ECO:0000313" key="5">
    <source>
        <dbReference type="EMBL" id="OLL21728.1"/>
    </source>
</evidence>
<dbReference type="SUPFAM" id="SSF47370">
    <property type="entry name" value="Bromodomain"/>
    <property type="match status" value="1"/>
</dbReference>
<dbReference type="OMA" id="DISTHRN"/>
<dbReference type="OrthoDB" id="21449at2759"/>
<dbReference type="InterPro" id="IPR036427">
    <property type="entry name" value="Bromodomain-like_sf"/>
</dbReference>
<dbReference type="GO" id="GO:0006325">
    <property type="term" value="P:chromatin organization"/>
    <property type="evidence" value="ECO:0007669"/>
    <property type="project" value="UniProtKB-ARBA"/>
</dbReference>
<dbReference type="Gene3D" id="1.20.920.10">
    <property type="entry name" value="Bromodomain-like"/>
    <property type="match status" value="1"/>
</dbReference>
<dbReference type="InterPro" id="IPR001487">
    <property type="entry name" value="Bromodomain"/>
</dbReference>
<dbReference type="PANTHER" id="PTHR15398">
    <property type="entry name" value="BROMODOMAIN-CONTAINING PROTEIN 8"/>
    <property type="match status" value="1"/>
</dbReference>
<protein>
    <submittedName>
        <fullName evidence="5">Bromodomain-containing protein 8</fullName>
    </submittedName>
</protein>
<sequence>MLSDAALQVPRENETTPLSYLKSRKRSRKFEARDSPLPSNKSRRSAATPAHDEGSPGAPFLDGMSPNRHKKFVGLILTVWNDISTHRNGALFNNPVSDRDAPGYSSLIKTPQDLKTIRQKVRDGVITNAKEFERDILLMFANSIMFNEEGTDMSNMAQEMRAEAEKLVRSFIQTEKRVVRSSN</sequence>
<dbReference type="AlphaFoldDB" id="A0A1U7LGH7"/>
<gene>
    <name evidence="5" type="ORF">NEOLI_001695</name>
</gene>
<evidence type="ECO:0000256" key="1">
    <source>
        <dbReference type="ARBA" id="ARBA00023117"/>
    </source>
</evidence>
<keyword evidence="6" id="KW-1185">Reference proteome</keyword>
<proteinExistence type="predicted"/>
<evidence type="ECO:0000259" key="4">
    <source>
        <dbReference type="PROSITE" id="PS50014"/>
    </source>
</evidence>
<feature type="domain" description="Bromo" evidence="4">
    <location>
        <begin position="84"/>
        <end position="154"/>
    </location>
</feature>
<dbReference type="PROSITE" id="PS50014">
    <property type="entry name" value="BROMODOMAIN_2"/>
    <property type="match status" value="1"/>
</dbReference>
<dbReference type="EMBL" id="LXFE01004361">
    <property type="protein sequence ID" value="OLL21728.1"/>
    <property type="molecule type" value="Genomic_DNA"/>
</dbReference>
<dbReference type="SMART" id="SM00297">
    <property type="entry name" value="BROMO"/>
    <property type="match status" value="1"/>
</dbReference>
<evidence type="ECO:0000256" key="2">
    <source>
        <dbReference type="PROSITE-ProRule" id="PRU00035"/>
    </source>
</evidence>
<dbReference type="STRING" id="1198029.A0A1U7LGH7"/>
<keyword evidence="1 2" id="KW-0103">Bromodomain</keyword>
<reference evidence="5 6" key="1">
    <citation type="submission" date="2016-04" db="EMBL/GenBank/DDBJ databases">
        <title>Evolutionary innovation and constraint leading to complex multicellularity in the Ascomycota.</title>
        <authorList>
            <person name="Cisse O."/>
            <person name="Nguyen A."/>
            <person name="Hewitt D.A."/>
            <person name="Jedd G."/>
            <person name="Stajich J.E."/>
        </authorList>
    </citation>
    <scope>NUCLEOTIDE SEQUENCE [LARGE SCALE GENOMIC DNA]</scope>
    <source>
        <strain evidence="5 6">DAH-3</strain>
    </source>
</reference>
<comment type="caution">
    <text evidence="5">The sequence shown here is derived from an EMBL/GenBank/DDBJ whole genome shotgun (WGS) entry which is preliminary data.</text>
</comment>
<evidence type="ECO:0000313" key="6">
    <source>
        <dbReference type="Proteomes" id="UP000186594"/>
    </source>
</evidence>
<name>A0A1U7LGH7_NEOID</name>
<dbReference type="GO" id="GO:0035267">
    <property type="term" value="C:NuA4 histone acetyltransferase complex"/>
    <property type="evidence" value="ECO:0007669"/>
    <property type="project" value="TreeGrafter"/>
</dbReference>
<dbReference type="Pfam" id="PF00439">
    <property type="entry name" value="Bromodomain"/>
    <property type="match status" value="1"/>
</dbReference>
<feature type="region of interest" description="Disordered" evidence="3">
    <location>
        <begin position="1"/>
        <end position="65"/>
    </location>
</feature>
<evidence type="ECO:0000256" key="3">
    <source>
        <dbReference type="SAM" id="MobiDB-lite"/>
    </source>
</evidence>